<dbReference type="PANTHER" id="PTHR14389:SF3">
    <property type="entry name" value="PROTEIN FAM111A-LIKE"/>
    <property type="match status" value="1"/>
</dbReference>
<dbReference type="Gene3D" id="2.60.120.290">
    <property type="entry name" value="Spermadhesin, CUB domain"/>
    <property type="match status" value="1"/>
</dbReference>
<evidence type="ECO:0000259" key="3">
    <source>
        <dbReference type="PROSITE" id="PS01180"/>
    </source>
</evidence>
<dbReference type="InParanoid" id="C3ZK03"/>
<evidence type="ECO:0000313" key="4">
    <source>
        <dbReference type="EMBL" id="EEN47101.1"/>
    </source>
</evidence>
<feature type="domain" description="CUB" evidence="3">
    <location>
        <begin position="12"/>
        <end position="126"/>
    </location>
</feature>
<organism>
    <name type="scientific">Branchiostoma floridae</name>
    <name type="common">Florida lancelet</name>
    <name type="synonym">Amphioxus</name>
    <dbReference type="NCBI Taxonomy" id="7739"/>
    <lineage>
        <taxon>Eukaryota</taxon>
        <taxon>Metazoa</taxon>
        <taxon>Chordata</taxon>
        <taxon>Cephalochordata</taxon>
        <taxon>Leptocardii</taxon>
        <taxon>Amphioxiformes</taxon>
        <taxon>Branchiostomatidae</taxon>
        <taxon>Branchiostoma</taxon>
    </lineage>
</organism>
<name>C3ZK03_BRAFL</name>
<evidence type="ECO:0000256" key="1">
    <source>
        <dbReference type="ARBA" id="ARBA00023157"/>
    </source>
</evidence>
<proteinExistence type="predicted"/>
<comment type="caution">
    <text evidence="2">Lacks conserved residue(s) required for the propagation of feature annotation.</text>
</comment>
<dbReference type="SMART" id="SM00042">
    <property type="entry name" value="CUB"/>
    <property type="match status" value="1"/>
</dbReference>
<dbReference type="PROSITE" id="PS01180">
    <property type="entry name" value="CUB"/>
    <property type="match status" value="1"/>
</dbReference>
<dbReference type="AlphaFoldDB" id="C3ZK03"/>
<dbReference type="FunFam" id="2.60.120.290:FF:000076">
    <property type="entry name" value="Complement C1r subcomponent like"/>
    <property type="match status" value="1"/>
</dbReference>
<reference evidence="4" key="1">
    <citation type="journal article" date="2008" name="Nature">
        <title>The amphioxus genome and the evolution of the chordate karyotype.</title>
        <authorList>
            <consortium name="US DOE Joint Genome Institute (JGI-PGF)"/>
            <person name="Putnam N.H."/>
            <person name="Butts T."/>
            <person name="Ferrier D.E.K."/>
            <person name="Furlong R.F."/>
            <person name="Hellsten U."/>
            <person name="Kawashima T."/>
            <person name="Robinson-Rechavi M."/>
            <person name="Shoguchi E."/>
            <person name="Terry A."/>
            <person name="Yu J.-K."/>
            <person name="Benito-Gutierrez E.L."/>
            <person name="Dubchak I."/>
            <person name="Garcia-Fernandez J."/>
            <person name="Gibson-Brown J.J."/>
            <person name="Grigoriev I.V."/>
            <person name="Horton A.C."/>
            <person name="de Jong P.J."/>
            <person name="Jurka J."/>
            <person name="Kapitonov V.V."/>
            <person name="Kohara Y."/>
            <person name="Kuroki Y."/>
            <person name="Lindquist E."/>
            <person name="Lucas S."/>
            <person name="Osoegawa K."/>
            <person name="Pennacchio L.A."/>
            <person name="Salamov A.A."/>
            <person name="Satou Y."/>
            <person name="Sauka-Spengler T."/>
            <person name="Schmutz J."/>
            <person name="Shin-I T."/>
            <person name="Toyoda A."/>
            <person name="Bronner-Fraser M."/>
            <person name="Fujiyama A."/>
            <person name="Holland L.Z."/>
            <person name="Holland P.W.H."/>
            <person name="Satoh N."/>
            <person name="Rokhsar D.S."/>
        </authorList>
    </citation>
    <scope>NUCLEOTIDE SEQUENCE [LARGE SCALE GENOMIC DNA]</scope>
    <source>
        <strain evidence="4">S238N-H82</strain>
        <tissue evidence="4">Testes</tissue>
    </source>
</reference>
<dbReference type="InterPro" id="IPR000859">
    <property type="entry name" value="CUB_dom"/>
</dbReference>
<accession>C3ZK03</accession>
<protein>
    <recommendedName>
        <fullName evidence="3">CUB domain-containing protein</fullName>
    </recommendedName>
</protein>
<keyword evidence="1" id="KW-1015">Disulfide bond</keyword>
<dbReference type="SUPFAM" id="SSF49854">
    <property type="entry name" value="Spermadhesin, CUB domain"/>
    <property type="match status" value="1"/>
</dbReference>
<dbReference type="Pfam" id="PF00431">
    <property type="entry name" value="CUB"/>
    <property type="match status" value="1"/>
</dbReference>
<dbReference type="CDD" id="cd00041">
    <property type="entry name" value="CUB"/>
    <property type="match status" value="1"/>
</dbReference>
<evidence type="ECO:0000256" key="2">
    <source>
        <dbReference type="PROSITE-ProRule" id="PRU00059"/>
    </source>
</evidence>
<sequence>MARETSCGYVRCGIPDQYRCGLIYSPGYPHAFPSSAICLWTIEGPPGSYVTLVLLDVDLPCASRVLQVRDRFLTVGWNTIHGLCRGEAEQKRYVSSSDEMRLVMLATSHIADFGASRGFMATFNVSTFSASRQVTHGCKNLVPSAGRRQDELLRCHSDEERLGNGPMIDVTGDAFELINMEKAVTEACEADPICKAGIPGDMQYSLVQHFNSVGVVGCGDTVDVTFTVIWAGENGGKTEKHEITCPGPKPAVHAISDSLKHVAELGGKLGRIRLVPEVGSKFRGEPNVGVPARSLDGGVFKICFYGDDGKHKAAQMVSAHTEEELLTKQRCAVYVKDARKDCMAAAYGLKKEEKAGVDAVPLMVDVLSGETLLRALYRDARFDRAVVNRFVATKVDEPDSGNHLMSTGADLHSSTLVLKLVDEEEVTDEDAERARDYEGSLCPLPKAQRKDPEAGAPAPLEQAHVEFHHYTGELQPMRYSRFTFKAEPVHEDADTDFCILELQPSEVASDSAVDICSRATTCWRLSARWFDAKGRLTVMSKGTRPMYKNSVTTVMQYVSMTSVRTQLYGLAETGALQENLVKDMFPSV</sequence>
<dbReference type="EMBL" id="GG666635">
    <property type="protein sequence ID" value="EEN47101.1"/>
    <property type="molecule type" value="Genomic_DNA"/>
</dbReference>
<gene>
    <name evidence="4" type="ORF">BRAFLDRAFT_108699</name>
</gene>
<dbReference type="InterPro" id="IPR035914">
    <property type="entry name" value="Sperma_CUB_dom_sf"/>
</dbReference>
<dbReference type="PANTHER" id="PTHR14389">
    <property type="entry name" value="SI:CH1073-475A24.1"/>
    <property type="match status" value="1"/>
</dbReference>